<dbReference type="InterPro" id="IPR011032">
    <property type="entry name" value="GroES-like_sf"/>
</dbReference>
<dbReference type="Gene3D" id="3.90.180.10">
    <property type="entry name" value="Medium-chain alcohol dehydrogenases, catalytic domain"/>
    <property type="match status" value="1"/>
</dbReference>
<dbReference type="GO" id="GO:0016651">
    <property type="term" value="F:oxidoreductase activity, acting on NAD(P)H"/>
    <property type="evidence" value="ECO:0007669"/>
    <property type="project" value="InterPro"/>
</dbReference>
<dbReference type="GO" id="GO:0000166">
    <property type="term" value="F:nucleotide binding"/>
    <property type="evidence" value="ECO:0007669"/>
    <property type="project" value="UniProtKB-KW"/>
</dbReference>
<evidence type="ECO:0000313" key="6">
    <source>
        <dbReference type="Proteomes" id="UP000326565"/>
    </source>
</evidence>
<evidence type="ECO:0008006" key="7">
    <source>
        <dbReference type="Google" id="ProtNLM"/>
    </source>
</evidence>
<organism evidence="5 6">
    <name type="scientific">Aspergillus leporis</name>
    <dbReference type="NCBI Taxonomy" id="41062"/>
    <lineage>
        <taxon>Eukaryota</taxon>
        <taxon>Fungi</taxon>
        <taxon>Dikarya</taxon>
        <taxon>Ascomycota</taxon>
        <taxon>Pezizomycotina</taxon>
        <taxon>Eurotiomycetes</taxon>
        <taxon>Eurotiomycetidae</taxon>
        <taxon>Eurotiales</taxon>
        <taxon>Aspergillaceae</taxon>
        <taxon>Aspergillus</taxon>
        <taxon>Aspergillus subgen. Circumdati</taxon>
    </lineage>
</organism>
<dbReference type="InterPro" id="IPR047122">
    <property type="entry name" value="Trans-enoyl_RdTase-like"/>
</dbReference>
<proteinExistence type="inferred from homology"/>
<comment type="similarity">
    <text evidence="1">Belongs to the zinc-containing alcohol dehydrogenase family.</text>
</comment>
<sequence>MPPSNRAPYTAPYTSPSANELLGILLRDYPAILGCDVAGEVVEVHHFEVDAYTISDHGKYCYSAFQEYVVLRLPSIAKILKGLAYEDAAASCLFIDKTIGLDLPSIDGIQHSQGKTLLVWGASSNVGPCGVQMAVLAGYEVMGVASKRNHEIVRGLGASACFDRKDPALVDDIVTYLRGKDVVGAYSAIDSNSALDAMCEILDRSDGRKLVAISQDIAGNEVGKEIWQWLARAMEKNRIKYMPQSEIVGKGLEHVQRAVDTLAKGVSAKKLVVSI</sequence>
<evidence type="ECO:0000256" key="2">
    <source>
        <dbReference type="ARBA" id="ARBA00022741"/>
    </source>
</evidence>
<name>A0A5N5XA77_9EURO</name>
<dbReference type="EMBL" id="ML732166">
    <property type="protein sequence ID" value="KAB8077651.1"/>
    <property type="molecule type" value="Genomic_DNA"/>
</dbReference>
<reference evidence="5 6" key="1">
    <citation type="submission" date="2019-04" db="EMBL/GenBank/DDBJ databases">
        <title>Friends and foes A comparative genomics study of 23 Aspergillus species from section Flavi.</title>
        <authorList>
            <consortium name="DOE Joint Genome Institute"/>
            <person name="Kjaerbolling I."/>
            <person name="Vesth T."/>
            <person name="Frisvad J.C."/>
            <person name="Nybo J.L."/>
            <person name="Theobald S."/>
            <person name="Kildgaard S."/>
            <person name="Isbrandt T."/>
            <person name="Kuo A."/>
            <person name="Sato A."/>
            <person name="Lyhne E.K."/>
            <person name="Kogle M.E."/>
            <person name="Wiebenga A."/>
            <person name="Kun R.S."/>
            <person name="Lubbers R.J."/>
            <person name="Makela M.R."/>
            <person name="Barry K."/>
            <person name="Chovatia M."/>
            <person name="Clum A."/>
            <person name="Daum C."/>
            <person name="Haridas S."/>
            <person name="He G."/>
            <person name="LaButti K."/>
            <person name="Lipzen A."/>
            <person name="Mondo S."/>
            <person name="Riley R."/>
            <person name="Salamov A."/>
            <person name="Simmons B.A."/>
            <person name="Magnuson J.K."/>
            <person name="Henrissat B."/>
            <person name="Mortensen U.H."/>
            <person name="Larsen T.O."/>
            <person name="Devries R.P."/>
            <person name="Grigoriev I.V."/>
            <person name="Machida M."/>
            <person name="Baker S.E."/>
            <person name="Andersen M.R."/>
        </authorList>
    </citation>
    <scope>NUCLEOTIDE SEQUENCE [LARGE SCALE GENOMIC DNA]</scope>
    <source>
        <strain evidence="5 6">CBS 151.66</strain>
    </source>
</reference>
<evidence type="ECO:0000313" key="5">
    <source>
        <dbReference type="EMBL" id="KAB8077651.1"/>
    </source>
</evidence>
<evidence type="ECO:0000256" key="3">
    <source>
        <dbReference type="ARBA" id="ARBA00022857"/>
    </source>
</evidence>
<dbReference type="AlphaFoldDB" id="A0A5N5XA77"/>
<protein>
    <recommendedName>
        <fullName evidence="7">Enoyl reductase (ER) domain-containing protein</fullName>
    </recommendedName>
</protein>
<dbReference type="PANTHER" id="PTHR45348:SF2">
    <property type="entry name" value="ZINC-TYPE ALCOHOL DEHYDROGENASE-LIKE PROTEIN C2E1P3.01"/>
    <property type="match status" value="1"/>
</dbReference>
<dbReference type="SUPFAM" id="SSF51735">
    <property type="entry name" value="NAD(P)-binding Rossmann-fold domains"/>
    <property type="match status" value="1"/>
</dbReference>
<accession>A0A5N5XA77</accession>
<evidence type="ECO:0000256" key="4">
    <source>
        <dbReference type="ARBA" id="ARBA00023002"/>
    </source>
</evidence>
<gene>
    <name evidence="5" type="ORF">BDV29DRAFT_188530</name>
</gene>
<keyword evidence="2" id="KW-0547">Nucleotide-binding</keyword>
<dbReference type="OrthoDB" id="48317at2759"/>
<keyword evidence="4" id="KW-0560">Oxidoreductase</keyword>
<dbReference type="SUPFAM" id="SSF50129">
    <property type="entry name" value="GroES-like"/>
    <property type="match status" value="1"/>
</dbReference>
<dbReference type="Proteomes" id="UP000326565">
    <property type="component" value="Unassembled WGS sequence"/>
</dbReference>
<keyword evidence="6" id="KW-1185">Reference proteome</keyword>
<evidence type="ECO:0000256" key="1">
    <source>
        <dbReference type="ARBA" id="ARBA00008072"/>
    </source>
</evidence>
<dbReference type="PANTHER" id="PTHR45348">
    <property type="entry name" value="HYPOTHETICAL OXIDOREDUCTASE (EUROFUNG)"/>
    <property type="match status" value="1"/>
</dbReference>
<dbReference type="Gene3D" id="3.40.50.720">
    <property type="entry name" value="NAD(P)-binding Rossmann-like Domain"/>
    <property type="match status" value="1"/>
</dbReference>
<keyword evidence="3" id="KW-0521">NADP</keyword>
<dbReference type="InterPro" id="IPR036291">
    <property type="entry name" value="NAD(P)-bd_dom_sf"/>
</dbReference>